<gene>
    <name evidence="6" type="primary">LOC117235322</name>
</gene>
<dbReference type="Proteomes" id="UP000504631">
    <property type="component" value="Unplaced"/>
</dbReference>
<protein>
    <submittedName>
        <fullName evidence="6">Uncharacterized protein LOC117235322 isoform X3</fullName>
    </submittedName>
</protein>
<dbReference type="InterPro" id="IPR029005">
    <property type="entry name" value="LIM-bd/SEUSS"/>
</dbReference>
<evidence type="ECO:0000259" key="4">
    <source>
        <dbReference type="PROSITE" id="PS51957"/>
    </source>
</evidence>
<feature type="compositionally biased region" description="Pro residues" evidence="3">
    <location>
        <begin position="40"/>
        <end position="51"/>
    </location>
</feature>
<accession>A0A6J3KJH2</accession>
<sequence length="831" mass="87685">MPVRVAQRPPGGIPLHAGVPVAPSSVTASGPSGRCLGGPAAPPAGSPPLPPSLQSLGGGVSNNANNTVGAASNGSSNGNAGLQNTGNNNNNIVGNNNAGQSIAGTGLGGISTTSGATNPLQAMASAAASLTQLNNMANGPLPPLAATGPTGPPSLPPPQPATTPTHGGPPTPHAGVTGGPHLNGASPSPHPMPPHGMMSGSPHAPHPHMGGGGPSPHPHHPGPHMVGSPHHPGPHPMGPAASMIGASMQPQGGPGMCGPGPTGPMGPHAHPQGPGVPGQPHMHNDPFYCSPFGSHYFRSLPVPRRHTPYFGQPDYRLYELNKRLQQRTEESDNLWWDAFATEFFEDDATLTLTFCLEDGPKRYTIGRTLIPRYFRSIFEGGVTELYYNLKHPKESFHNTSITLDCDNCVMVTHHGKPMFTKVCTEGRLILEFTFDDLMRIKSWHMSVRTHKELVPRTVVGMQQDPTMLEQLSKNITRQGITNSTLNYLRLCVILEPMQELMSRHKAYALSPRDCLKTTLFQKWQRTFAPPGKRESQRPASKRRKRKGSTPGPGNNAPPAPSKKRSPGPNFSLASQDVMVVGEPSLMGGDFGEEDERVITRLENTQYDATNSLDPHSHDTPGGPPPHPHQFHSEPTPGNSWPPDRGPGPPQGGPGSQGVQGGQGGGAAGVQGTQDANQQQQDKKSPARGENPNLPGAYLASSGCSASRLSHVGVHPLACHQAGLSGHHTEQQVQLSHAAVAAAAASMGMESPELVAVAHYQAQQLQRQLLAEQSGSGTMLPPAAQPTGGGLTQSLQQPQQAQLQGQDSLQQLMQQIFCLQQIEYFFNQRVPK</sequence>
<feature type="compositionally biased region" description="Low complexity" evidence="3">
    <location>
        <begin position="238"/>
        <end position="251"/>
    </location>
</feature>
<evidence type="ECO:0000256" key="1">
    <source>
        <dbReference type="ARBA" id="ARBA00006928"/>
    </source>
</evidence>
<feature type="compositionally biased region" description="Low complexity" evidence="3">
    <location>
        <begin position="61"/>
        <end position="93"/>
    </location>
</feature>
<dbReference type="FunFam" id="2.10.110.10:FF:000045">
    <property type="entry name" value="LIM domain-binding protein 1 isoform X1"/>
    <property type="match status" value="1"/>
</dbReference>
<feature type="domain" description="LIM interaction" evidence="4">
    <location>
        <begin position="576"/>
        <end position="615"/>
    </location>
</feature>
<evidence type="ECO:0000313" key="6">
    <source>
        <dbReference type="RefSeq" id="XP_033353110.1"/>
    </source>
</evidence>
<dbReference type="GO" id="GO:0030274">
    <property type="term" value="F:LIM domain binding"/>
    <property type="evidence" value="ECO:0007669"/>
    <property type="project" value="UniProtKB-UniRule"/>
</dbReference>
<evidence type="ECO:0000256" key="3">
    <source>
        <dbReference type="SAM" id="MobiDB-lite"/>
    </source>
</evidence>
<organism evidence="5 6">
    <name type="scientific">Bombus vosnesenskii</name>
    <dbReference type="NCBI Taxonomy" id="207650"/>
    <lineage>
        <taxon>Eukaryota</taxon>
        <taxon>Metazoa</taxon>
        <taxon>Ecdysozoa</taxon>
        <taxon>Arthropoda</taxon>
        <taxon>Hexapoda</taxon>
        <taxon>Insecta</taxon>
        <taxon>Pterygota</taxon>
        <taxon>Neoptera</taxon>
        <taxon>Endopterygota</taxon>
        <taxon>Hymenoptera</taxon>
        <taxon>Apocrita</taxon>
        <taxon>Aculeata</taxon>
        <taxon>Apoidea</taxon>
        <taxon>Anthophila</taxon>
        <taxon>Apidae</taxon>
        <taxon>Bombus</taxon>
        <taxon>Pyrobombus</taxon>
    </lineage>
</organism>
<name>A0A6J3KJH2_9HYME</name>
<feature type="region of interest" description="Disordered" evidence="3">
    <location>
        <begin position="608"/>
        <end position="695"/>
    </location>
</feature>
<dbReference type="AlphaFoldDB" id="A0A6J3KJH2"/>
<feature type="compositionally biased region" description="Low complexity" evidence="3">
    <location>
        <begin position="669"/>
        <end position="679"/>
    </location>
</feature>
<proteinExistence type="inferred from homology"/>
<dbReference type="GeneID" id="117235322"/>
<dbReference type="InterPro" id="IPR041363">
    <property type="entry name" value="LID"/>
</dbReference>
<feature type="region of interest" description="Disordered" evidence="3">
    <location>
        <begin position="1"/>
        <end position="93"/>
    </location>
</feature>
<dbReference type="PROSITE" id="PS51957">
    <property type="entry name" value="LID"/>
    <property type="match status" value="1"/>
</dbReference>
<dbReference type="PANTHER" id="PTHR10378">
    <property type="entry name" value="LIM DOMAIN-BINDING PROTEIN"/>
    <property type="match status" value="1"/>
</dbReference>
<feature type="compositionally biased region" description="Pro residues" evidence="3">
    <location>
        <begin position="150"/>
        <end position="172"/>
    </location>
</feature>
<comment type="similarity">
    <text evidence="1 2">Belongs to the LDB family.</text>
</comment>
<dbReference type="CTD" id="37837"/>
<dbReference type="Pfam" id="PF01803">
    <property type="entry name" value="LIM_bind"/>
    <property type="match status" value="1"/>
</dbReference>
<feature type="region of interest" description="Disordered" evidence="3">
    <location>
        <begin position="134"/>
        <end position="282"/>
    </location>
</feature>
<evidence type="ECO:0000313" key="5">
    <source>
        <dbReference type="Proteomes" id="UP000504631"/>
    </source>
</evidence>
<feature type="region of interest" description="Disordered" evidence="3">
    <location>
        <begin position="525"/>
        <end position="572"/>
    </location>
</feature>
<feature type="compositionally biased region" description="Low complexity" evidence="3">
    <location>
        <begin position="265"/>
        <end position="281"/>
    </location>
</feature>
<feature type="compositionally biased region" description="Gly residues" evidence="3">
    <location>
        <begin position="652"/>
        <end position="668"/>
    </location>
</feature>
<keyword evidence="5" id="KW-1185">Reference proteome</keyword>
<dbReference type="RefSeq" id="XP_033353110.1">
    <property type="nucleotide sequence ID" value="XM_033497219.1"/>
</dbReference>
<feature type="region of interest" description="Disordered" evidence="3">
    <location>
        <begin position="775"/>
        <end position="798"/>
    </location>
</feature>
<evidence type="ECO:0000256" key="2">
    <source>
        <dbReference type="PROSITE-ProRule" id="PRU01302"/>
    </source>
</evidence>
<dbReference type="Pfam" id="PF17916">
    <property type="entry name" value="LID"/>
    <property type="match status" value="1"/>
</dbReference>
<reference evidence="6" key="1">
    <citation type="submission" date="2025-08" db="UniProtKB">
        <authorList>
            <consortium name="RefSeq"/>
        </authorList>
    </citation>
    <scope>IDENTIFICATION</scope>
    <source>
        <tissue evidence="6">Muscle</tissue>
    </source>
</reference>
<dbReference type="Gene3D" id="2.10.110.10">
    <property type="entry name" value="Cysteine Rich Protein"/>
    <property type="match status" value="1"/>
</dbReference>